<feature type="transmembrane region" description="Helical" evidence="1">
    <location>
        <begin position="6"/>
        <end position="26"/>
    </location>
</feature>
<evidence type="ECO:0000259" key="2">
    <source>
        <dbReference type="PROSITE" id="PS50234"/>
    </source>
</evidence>
<dbReference type="Gene3D" id="3.40.50.410">
    <property type="entry name" value="von Willebrand factor, type A domain"/>
    <property type="match status" value="1"/>
</dbReference>
<accession>A0A3M0G2I2</accession>
<name>A0A3M0G2I2_9ACTN</name>
<dbReference type="OrthoDB" id="4623238at2"/>
<evidence type="ECO:0000313" key="3">
    <source>
        <dbReference type="EMBL" id="RMB58337.1"/>
    </source>
</evidence>
<protein>
    <submittedName>
        <fullName evidence="3">VWA domain-containing protein</fullName>
    </submittedName>
</protein>
<dbReference type="InterPro" id="IPR002035">
    <property type="entry name" value="VWF_A"/>
</dbReference>
<comment type="caution">
    <text evidence="3">The sequence shown here is derived from an EMBL/GenBank/DDBJ whole genome shotgun (WGS) entry which is preliminary data.</text>
</comment>
<reference evidence="3 4" key="1">
    <citation type="submission" date="2018-10" db="EMBL/GenBank/DDBJ databases">
        <title>Tessaracoccus antarcticuss sp. nov., isolated from sediment.</title>
        <authorList>
            <person name="Zhou L.Y."/>
            <person name="Du Z.J."/>
        </authorList>
    </citation>
    <scope>NUCLEOTIDE SEQUENCE [LARGE SCALE GENOMIC DNA]</scope>
    <source>
        <strain evidence="3 4">JDX10</strain>
    </source>
</reference>
<dbReference type="Pfam" id="PF13519">
    <property type="entry name" value="VWA_2"/>
    <property type="match status" value="1"/>
</dbReference>
<keyword evidence="1" id="KW-0812">Transmembrane</keyword>
<gene>
    <name evidence="3" type="ORF">EAX62_14150</name>
</gene>
<dbReference type="RefSeq" id="WP_121902374.1">
    <property type="nucleotide sequence ID" value="NZ_REFW01000004.1"/>
</dbReference>
<sequence length="321" mass="33473">MALTQPWYGLAVLVVLAAVGIAAWFWPGRRRSAAGALPLAGAARIRALPRFAELAKAQLRWLVIESCCLAVAGAGVALLAARPVSASTVSEERSNRDIVLCLDVSGSMSQVDRAVINSFTDLAANLDGERIGFVLFDASAVTIFPLTDDAAYIQQHLRETAEALGGSQLAGTRVGDLGSSLIGDGLASCLQRFDRTDAQRSRTVVLATDNQVGGTPLFSVEQAAARAVKGGVLVFGIVPSDNSVIATDDLTAHLRPTGGDVMLLGPEPDLSSITRAVEAQQRAVMTGRARSQSVPLVWPGAALALLGLAGASLSHRRRVAS</sequence>
<proteinExistence type="predicted"/>
<dbReference type="PROSITE" id="PS50234">
    <property type="entry name" value="VWFA"/>
    <property type="match status" value="1"/>
</dbReference>
<dbReference type="Proteomes" id="UP000275256">
    <property type="component" value="Unassembled WGS sequence"/>
</dbReference>
<organism evidence="3 4">
    <name type="scientific">Tessaracoccus antarcticus</name>
    <dbReference type="NCBI Taxonomy" id="2479848"/>
    <lineage>
        <taxon>Bacteria</taxon>
        <taxon>Bacillati</taxon>
        <taxon>Actinomycetota</taxon>
        <taxon>Actinomycetes</taxon>
        <taxon>Propionibacteriales</taxon>
        <taxon>Propionibacteriaceae</taxon>
        <taxon>Tessaracoccus</taxon>
    </lineage>
</organism>
<dbReference type="EMBL" id="REFW01000004">
    <property type="protein sequence ID" value="RMB58337.1"/>
    <property type="molecule type" value="Genomic_DNA"/>
</dbReference>
<feature type="domain" description="VWFA" evidence="2">
    <location>
        <begin position="97"/>
        <end position="237"/>
    </location>
</feature>
<dbReference type="InterPro" id="IPR036465">
    <property type="entry name" value="vWFA_dom_sf"/>
</dbReference>
<dbReference type="AlphaFoldDB" id="A0A3M0G2I2"/>
<keyword evidence="1" id="KW-0472">Membrane</keyword>
<keyword evidence="4" id="KW-1185">Reference proteome</keyword>
<evidence type="ECO:0000256" key="1">
    <source>
        <dbReference type="SAM" id="Phobius"/>
    </source>
</evidence>
<dbReference type="SMART" id="SM00327">
    <property type="entry name" value="VWA"/>
    <property type="match status" value="1"/>
</dbReference>
<evidence type="ECO:0000313" key="4">
    <source>
        <dbReference type="Proteomes" id="UP000275256"/>
    </source>
</evidence>
<dbReference type="SUPFAM" id="SSF53300">
    <property type="entry name" value="vWA-like"/>
    <property type="match status" value="1"/>
</dbReference>
<keyword evidence="1" id="KW-1133">Transmembrane helix</keyword>